<dbReference type="InterPro" id="IPR006016">
    <property type="entry name" value="UspA"/>
</dbReference>
<dbReference type="PANTHER" id="PTHR46553:SF3">
    <property type="entry name" value="ADENINE NUCLEOTIDE ALPHA HYDROLASES-LIKE SUPERFAMILY PROTEIN"/>
    <property type="match status" value="1"/>
</dbReference>
<feature type="domain" description="UspA" evidence="3">
    <location>
        <begin position="218"/>
        <end position="357"/>
    </location>
</feature>
<gene>
    <name evidence="4" type="ORF">B1H19_03755</name>
</gene>
<reference evidence="4 5" key="1">
    <citation type="submission" date="2017-04" db="EMBL/GenBank/DDBJ databases">
        <title>Complete Genome Sequence of Streptomyces gilvosporeus F607, a Capable Producer of Natamycin.</title>
        <authorList>
            <person name="Zong G."/>
            <person name="Zhong C."/>
            <person name="Fu J."/>
            <person name="Qin R."/>
            <person name="Cao G."/>
        </authorList>
    </citation>
    <scope>NUCLEOTIDE SEQUENCE [LARGE SCALE GENOMIC DNA]</scope>
    <source>
        <strain evidence="4 5">F607</strain>
    </source>
</reference>
<dbReference type="Pfam" id="PF00582">
    <property type="entry name" value="Usp"/>
    <property type="match status" value="2"/>
</dbReference>
<proteinExistence type="inferred from homology"/>
<comment type="similarity">
    <text evidence="1">Belongs to the universal stress protein A family.</text>
</comment>
<evidence type="ECO:0000313" key="5">
    <source>
        <dbReference type="Proteomes" id="UP000192726"/>
    </source>
</evidence>
<dbReference type="SUPFAM" id="SSF52402">
    <property type="entry name" value="Adenine nucleotide alpha hydrolases-like"/>
    <property type="match status" value="2"/>
</dbReference>
<accession>A0A1V0TKE6</accession>
<dbReference type="InterPro" id="IPR014729">
    <property type="entry name" value="Rossmann-like_a/b/a_fold"/>
</dbReference>
<protein>
    <recommendedName>
        <fullName evidence="3">UspA domain-containing protein</fullName>
    </recommendedName>
</protein>
<dbReference type="PRINTS" id="PR01438">
    <property type="entry name" value="UNVRSLSTRESS"/>
</dbReference>
<evidence type="ECO:0000256" key="1">
    <source>
        <dbReference type="ARBA" id="ARBA00008791"/>
    </source>
</evidence>
<dbReference type="AlphaFoldDB" id="A0A1V0TKE6"/>
<keyword evidence="5" id="KW-1185">Reference proteome</keyword>
<dbReference type="KEGG" id="sgv:B1H19_03755"/>
<feature type="region of interest" description="Disordered" evidence="2">
    <location>
        <begin position="1"/>
        <end position="42"/>
    </location>
</feature>
<evidence type="ECO:0000313" key="4">
    <source>
        <dbReference type="EMBL" id="ARF53399.1"/>
    </source>
</evidence>
<dbReference type="PANTHER" id="PTHR46553">
    <property type="entry name" value="ADENINE NUCLEOTIDE ALPHA HYDROLASES-LIKE SUPERFAMILY PROTEIN"/>
    <property type="match status" value="1"/>
</dbReference>
<dbReference type="InterPro" id="IPR006015">
    <property type="entry name" value="Universal_stress_UspA"/>
</dbReference>
<dbReference type="Gene3D" id="3.40.50.620">
    <property type="entry name" value="HUPs"/>
    <property type="match status" value="2"/>
</dbReference>
<feature type="domain" description="UspA" evidence="3">
    <location>
        <begin position="62"/>
        <end position="195"/>
    </location>
</feature>
<dbReference type="Proteomes" id="UP000192726">
    <property type="component" value="Chromosome"/>
</dbReference>
<feature type="compositionally biased region" description="Low complexity" evidence="2">
    <location>
        <begin position="1"/>
        <end position="10"/>
    </location>
</feature>
<organism evidence="4 5">
    <name type="scientific">Streptomyces gilvosporeus</name>
    <dbReference type="NCBI Taxonomy" id="553510"/>
    <lineage>
        <taxon>Bacteria</taxon>
        <taxon>Bacillati</taxon>
        <taxon>Actinomycetota</taxon>
        <taxon>Actinomycetes</taxon>
        <taxon>Kitasatosporales</taxon>
        <taxon>Streptomycetaceae</taxon>
        <taxon>Streptomyces</taxon>
    </lineage>
</organism>
<dbReference type="OrthoDB" id="4867015at2"/>
<dbReference type="EMBL" id="CP020569">
    <property type="protein sequence ID" value="ARF53399.1"/>
    <property type="molecule type" value="Genomic_DNA"/>
</dbReference>
<evidence type="ECO:0000256" key="2">
    <source>
        <dbReference type="SAM" id="MobiDB-lite"/>
    </source>
</evidence>
<evidence type="ECO:0000259" key="3">
    <source>
        <dbReference type="Pfam" id="PF00582"/>
    </source>
</evidence>
<name>A0A1V0TKE6_9ACTN</name>
<dbReference type="STRING" id="553510.B1H19_03755"/>
<sequence length="359" mass="38414">MGPVYPARGPTGPGAGRSHPTARSQGPVSPRKGPAAHRRGRPRRAIVEAHRRTALRRYTVTRPVAVGLDGSPASLAAADWGAREALRRDLPLRLVHAWEWQPYTHAPLVGMDAPRLWSERVPREAAAELRDRYPDLKIAEAHATGPPPEVLCDVAGESELLAIGSAGLGRLAGYFLGSVAMSVVAHTERPVVLVRAGTTSVDERLLAGDGRPLSAMAYRPVVLGMDLSRRSGDVIRFAFETAALRAAPLRVVHGWNPPAFFAYGVGVDPSLRADIAAQETDALRTALRPWQERYPGVDVIEQSVIGQAAHHLVDAGGDAGLLVVGRYTDRSRAGPARLGHVTHAVLHHCPAPVAVVPHD</sequence>